<evidence type="ECO:0000256" key="1">
    <source>
        <dbReference type="ARBA" id="ARBA00022729"/>
    </source>
</evidence>
<dbReference type="RefSeq" id="WP_251836523.1">
    <property type="nucleotide sequence ID" value="NZ_JACSQG010000005.1"/>
</dbReference>
<gene>
    <name evidence="4" type="ORF">H9642_11140</name>
</gene>
<reference evidence="4 5" key="1">
    <citation type="submission" date="2020-08" db="EMBL/GenBank/DDBJ databases">
        <title>A Genomic Blueprint of the Chicken Gut Microbiome.</title>
        <authorList>
            <person name="Gilroy R."/>
            <person name="Ravi A."/>
            <person name="Getino M."/>
            <person name="Pursley I."/>
            <person name="Horton D.L."/>
            <person name="Alikhan N.-F."/>
            <person name="Baker D."/>
            <person name="Gharbi K."/>
            <person name="Hall N."/>
            <person name="Watson M."/>
            <person name="Adriaenssens E.M."/>
            <person name="Foster-Nyarko E."/>
            <person name="Jarju S."/>
            <person name="Secka A."/>
            <person name="Antonio M."/>
            <person name="Oren A."/>
            <person name="Chaudhuri R."/>
            <person name="La Ragione R.M."/>
            <person name="Hildebrand F."/>
            <person name="Pallen M.J."/>
        </authorList>
    </citation>
    <scope>NUCLEOTIDE SEQUENCE [LARGE SCALE GENOMIC DNA]</scope>
    <source>
        <strain evidence="4 5">Sa2CUA2</strain>
    </source>
</reference>
<evidence type="ECO:0000259" key="3">
    <source>
        <dbReference type="Pfam" id="PF13505"/>
    </source>
</evidence>
<feature type="signal peptide" evidence="2">
    <location>
        <begin position="1"/>
        <end position="22"/>
    </location>
</feature>
<keyword evidence="1 2" id="KW-0732">Signal</keyword>
<dbReference type="Pfam" id="PF13505">
    <property type="entry name" value="OMP_b-brl"/>
    <property type="match status" value="1"/>
</dbReference>
<feature type="domain" description="Outer membrane protein beta-barrel" evidence="3">
    <location>
        <begin position="10"/>
        <end position="188"/>
    </location>
</feature>
<evidence type="ECO:0000313" key="5">
    <source>
        <dbReference type="Proteomes" id="UP000611945"/>
    </source>
</evidence>
<accession>A0ABR8TR29</accession>
<proteinExistence type="predicted"/>
<dbReference type="Proteomes" id="UP000611945">
    <property type="component" value="Unassembled WGS sequence"/>
</dbReference>
<feature type="chain" id="PRO_5046697650" evidence="2">
    <location>
        <begin position="23"/>
        <end position="188"/>
    </location>
</feature>
<dbReference type="InterPro" id="IPR027385">
    <property type="entry name" value="Beta-barrel_OMP"/>
</dbReference>
<sequence>MKKAAALGLVGALALMASVAQAAEEKNFSVGGSFYWIDVDATNVATLDFTGGSIFATAAFNEHVAIRGSIYGASWDVDDDLEVTGYDVQLLLGGNLNREGFKYYVALGGFSETLEYDGGGDSLDFSGAQVGLGFGYNWPQVSLDYTINLRSADDYADAIEDSGLMWAAGARRSEVTATSSTLALSLRF</sequence>
<evidence type="ECO:0000256" key="2">
    <source>
        <dbReference type="SAM" id="SignalP"/>
    </source>
</evidence>
<protein>
    <submittedName>
        <fullName evidence="4">Outer membrane beta-barrel protein</fullName>
    </submittedName>
</protein>
<name>A0ABR8TR29_9PSED</name>
<evidence type="ECO:0000313" key="4">
    <source>
        <dbReference type="EMBL" id="MBD7977744.1"/>
    </source>
</evidence>
<comment type="caution">
    <text evidence="4">The sequence shown here is derived from an EMBL/GenBank/DDBJ whole genome shotgun (WGS) entry which is preliminary data.</text>
</comment>
<organism evidence="4 5">
    <name type="scientific">Serpens gallinarum</name>
    <dbReference type="NCBI Taxonomy" id="2763075"/>
    <lineage>
        <taxon>Bacteria</taxon>
        <taxon>Pseudomonadati</taxon>
        <taxon>Pseudomonadota</taxon>
        <taxon>Gammaproteobacteria</taxon>
        <taxon>Pseudomonadales</taxon>
        <taxon>Pseudomonadaceae</taxon>
        <taxon>Pseudomonas</taxon>
    </lineage>
</organism>
<keyword evidence="5" id="KW-1185">Reference proteome</keyword>
<dbReference type="EMBL" id="JACSQG010000005">
    <property type="protein sequence ID" value="MBD7977744.1"/>
    <property type="molecule type" value="Genomic_DNA"/>
</dbReference>